<feature type="transmembrane region" description="Helical" evidence="1">
    <location>
        <begin position="12"/>
        <end position="34"/>
    </location>
</feature>
<keyword evidence="1" id="KW-0472">Membrane</keyword>
<evidence type="ECO:0000313" key="2">
    <source>
        <dbReference type="EMBL" id="CAG9614999.1"/>
    </source>
</evidence>
<reference evidence="2 3" key="1">
    <citation type="submission" date="2021-10" db="EMBL/GenBank/DDBJ databases">
        <authorList>
            <person name="Criscuolo A."/>
        </authorList>
    </citation>
    <scope>NUCLEOTIDE SEQUENCE [LARGE SCALE GENOMIC DNA]</scope>
    <source>
        <strain evidence="3">CIP 111899</strain>
    </source>
</reference>
<sequence length="172" mass="20517">MRGTIEKRISYLYKGELFAVISSVPLSFLINTVYPKLHLYSLYSFWISFLLLEFLLLQGTVYWYIKRKRLKREKTSITPVWVIQRLKTIKKMNIVLIFTGLVSFVIDLFYWYPSLPLAGLYVSGFIYVFALLEYINYYYVQISYDCISDIKYLLKSKKLKQACINKDFKRIS</sequence>
<keyword evidence="3" id="KW-1185">Reference proteome</keyword>
<keyword evidence="1" id="KW-1133">Transmembrane helix</keyword>
<proteinExistence type="predicted"/>
<dbReference type="RefSeq" id="WP_230576926.1">
    <property type="nucleotide sequence ID" value="NZ_CAKJTI010000048.1"/>
</dbReference>
<feature type="transmembrane region" description="Helical" evidence="1">
    <location>
        <begin position="94"/>
        <end position="112"/>
    </location>
</feature>
<evidence type="ECO:0000256" key="1">
    <source>
        <dbReference type="SAM" id="Phobius"/>
    </source>
</evidence>
<feature type="transmembrane region" description="Helical" evidence="1">
    <location>
        <begin position="40"/>
        <end position="65"/>
    </location>
</feature>
<name>A0ABM8YGP8_9BACI</name>
<keyword evidence="1" id="KW-0812">Transmembrane</keyword>
<protein>
    <recommendedName>
        <fullName evidence="4">General stress protein</fullName>
    </recommendedName>
</protein>
<feature type="transmembrane region" description="Helical" evidence="1">
    <location>
        <begin position="118"/>
        <end position="140"/>
    </location>
</feature>
<evidence type="ECO:0000313" key="3">
    <source>
        <dbReference type="Proteomes" id="UP000789423"/>
    </source>
</evidence>
<accession>A0ABM8YGP8</accession>
<dbReference type="EMBL" id="CAKJTI010000048">
    <property type="protein sequence ID" value="CAG9614999.1"/>
    <property type="molecule type" value="Genomic_DNA"/>
</dbReference>
<dbReference type="Proteomes" id="UP000789423">
    <property type="component" value="Unassembled WGS sequence"/>
</dbReference>
<organism evidence="2 3">
    <name type="scientific">Bacillus rhizoplanae</name>
    <dbReference type="NCBI Taxonomy" id="2880966"/>
    <lineage>
        <taxon>Bacteria</taxon>
        <taxon>Bacillati</taxon>
        <taxon>Bacillota</taxon>
        <taxon>Bacilli</taxon>
        <taxon>Bacillales</taxon>
        <taxon>Bacillaceae</taxon>
        <taxon>Bacillus</taxon>
    </lineage>
</organism>
<evidence type="ECO:0008006" key="4">
    <source>
        <dbReference type="Google" id="ProtNLM"/>
    </source>
</evidence>
<comment type="caution">
    <text evidence="2">The sequence shown here is derived from an EMBL/GenBank/DDBJ whole genome shotgun (WGS) entry which is preliminary data.</text>
</comment>
<gene>
    <name evidence="2" type="ORF">BACCIP111899_04233</name>
</gene>